<accession>A0A5B7DTY6</accession>
<proteinExistence type="predicted"/>
<protein>
    <submittedName>
        <fullName evidence="2">Uncharacterized protein</fullName>
    </submittedName>
</protein>
<organism evidence="2 3">
    <name type="scientific">Portunus trituberculatus</name>
    <name type="common">Swimming crab</name>
    <name type="synonym">Neptunus trituberculatus</name>
    <dbReference type="NCBI Taxonomy" id="210409"/>
    <lineage>
        <taxon>Eukaryota</taxon>
        <taxon>Metazoa</taxon>
        <taxon>Ecdysozoa</taxon>
        <taxon>Arthropoda</taxon>
        <taxon>Crustacea</taxon>
        <taxon>Multicrustacea</taxon>
        <taxon>Malacostraca</taxon>
        <taxon>Eumalacostraca</taxon>
        <taxon>Eucarida</taxon>
        <taxon>Decapoda</taxon>
        <taxon>Pleocyemata</taxon>
        <taxon>Brachyura</taxon>
        <taxon>Eubrachyura</taxon>
        <taxon>Portunoidea</taxon>
        <taxon>Portunidae</taxon>
        <taxon>Portuninae</taxon>
        <taxon>Portunus</taxon>
    </lineage>
</organism>
<keyword evidence="3" id="KW-1185">Reference proteome</keyword>
<evidence type="ECO:0000313" key="3">
    <source>
        <dbReference type="Proteomes" id="UP000324222"/>
    </source>
</evidence>
<sequence length="114" mass="12695">MAETHNAPLSEHINSLIQFDFLAKCCDVEIREESEDVDWEDALEVCRKGENPREADGVMNEGAMLVEWMRCIARARTSDAVDTLPPTTPAEEHSHYYTPSTPTPPVGTLHISAV</sequence>
<feature type="region of interest" description="Disordered" evidence="1">
    <location>
        <begin position="80"/>
        <end position="114"/>
    </location>
</feature>
<comment type="caution">
    <text evidence="2">The sequence shown here is derived from an EMBL/GenBank/DDBJ whole genome shotgun (WGS) entry which is preliminary data.</text>
</comment>
<evidence type="ECO:0000313" key="2">
    <source>
        <dbReference type="EMBL" id="MPC24406.1"/>
    </source>
</evidence>
<evidence type="ECO:0000256" key="1">
    <source>
        <dbReference type="SAM" id="MobiDB-lite"/>
    </source>
</evidence>
<dbReference type="Proteomes" id="UP000324222">
    <property type="component" value="Unassembled WGS sequence"/>
</dbReference>
<dbReference type="EMBL" id="VSRR010001326">
    <property type="protein sequence ID" value="MPC24406.1"/>
    <property type="molecule type" value="Genomic_DNA"/>
</dbReference>
<gene>
    <name evidence="2" type="ORF">E2C01_017487</name>
</gene>
<name>A0A5B7DTY6_PORTR</name>
<dbReference type="AlphaFoldDB" id="A0A5B7DTY6"/>
<reference evidence="2 3" key="1">
    <citation type="submission" date="2019-05" db="EMBL/GenBank/DDBJ databases">
        <title>Another draft genome of Portunus trituberculatus and its Hox gene families provides insights of decapod evolution.</title>
        <authorList>
            <person name="Jeong J.-H."/>
            <person name="Song I."/>
            <person name="Kim S."/>
            <person name="Choi T."/>
            <person name="Kim D."/>
            <person name="Ryu S."/>
            <person name="Kim W."/>
        </authorList>
    </citation>
    <scope>NUCLEOTIDE SEQUENCE [LARGE SCALE GENOMIC DNA]</scope>
    <source>
        <tissue evidence="2">Muscle</tissue>
    </source>
</reference>